<dbReference type="InterPro" id="IPR056290">
    <property type="entry name" value="CEPT76/DRC7_peptidase-like_dom"/>
</dbReference>
<dbReference type="Pfam" id="PF17661">
    <property type="entry name" value="DUF5523"/>
    <property type="match status" value="1"/>
</dbReference>
<evidence type="ECO:0000313" key="4">
    <source>
        <dbReference type="Proteomes" id="UP000002279"/>
    </source>
</evidence>
<dbReference type="SUPFAM" id="SSF49562">
    <property type="entry name" value="C2 domain (Calcium/lipid-binding domain, CaLB)"/>
    <property type="match status" value="1"/>
</dbReference>
<dbReference type="SMART" id="SM00239">
    <property type="entry name" value="C2"/>
    <property type="match status" value="1"/>
</dbReference>
<dbReference type="GeneTree" id="ENSGT00940000156590"/>
<evidence type="ECO:0000313" key="3">
    <source>
        <dbReference type="Ensembl" id="ENSOANP00000049968.1"/>
    </source>
</evidence>
<name>A0A6I8PCN7_ORNAN</name>
<dbReference type="Pfam" id="PF15625">
    <property type="entry name" value="CC2D2AN-C2"/>
    <property type="match status" value="1"/>
</dbReference>
<proteinExistence type="predicted"/>
<dbReference type="Ensembl" id="ENSOANT00000048674.1">
    <property type="protein sequence ID" value="ENSOANP00000049968.1"/>
    <property type="gene ID" value="ENSOANG00000048376.1"/>
</dbReference>
<dbReference type="InterPro" id="IPR035892">
    <property type="entry name" value="C2_domain_sf"/>
</dbReference>
<dbReference type="Pfam" id="PF24652">
    <property type="entry name" value="CEP76_C"/>
    <property type="match status" value="1"/>
</dbReference>
<dbReference type="PANTHER" id="PTHR20837:SF2">
    <property type="entry name" value="PROTEIN CC2D2B"/>
    <property type="match status" value="1"/>
</dbReference>
<gene>
    <name evidence="3" type="primary">CC2D2B</name>
</gene>
<dbReference type="PANTHER" id="PTHR20837">
    <property type="entry name" value="CENTROSOMAL PROTEIN-RELATED"/>
    <property type="match status" value="1"/>
</dbReference>
<dbReference type="Pfam" id="PF24656">
    <property type="entry name" value="CEPT76_peptidase"/>
    <property type="match status" value="1"/>
</dbReference>
<reference evidence="3" key="3">
    <citation type="submission" date="2025-09" db="UniProtKB">
        <authorList>
            <consortium name="Ensembl"/>
        </authorList>
    </citation>
    <scope>IDENTIFICATION</scope>
    <source>
        <strain evidence="3">Glennie</strain>
    </source>
</reference>
<feature type="domain" description="C2" evidence="2">
    <location>
        <begin position="894"/>
        <end position="1049"/>
    </location>
</feature>
<dbReference type="Pfam" id="PF00168">
    <property type="entry name" value="C2"/>
    <property type="match status" value="1"/>
</dbReference>
<feature type="region of interest" description="Disordered" evidence="1">
    <location>
        <begin position="32"/>
        <end position="54"/>
    </location>
</feature>
<evidence type="ECO:0000259" key="2">
    <source>
        <dbReference type="SMART" id="SM00239"/>
    </source>
</evidence>
<organism evidence="3 4">
    <name type="scientific">Ornithorhynchus anatinus</name>
    <name type="common">Duckbill platypus</name>
    <dbReference type="NCBI Taxonomy" id="9258"/>
    <lineage>
        <taxon>Eukaryota</taxon>
        <taxon>Metazoa</taxon>
        <taxon>Chordata</taxon>
        <taxon>Craniata</taxon>
        <taxon>Vertebrata</taxon>
        <taxon>Euteleostomi</taxon>
        <taxon>Mammalia</taxon>
        <taxon>Monotremata</taxon>
        <taxon>Ornithorhynchidae</taxon>
        <taxon>Ornithorhynchus</taxon>
    </lineage>
</organism>
<accession>A0A6I8PCN7</accession>
<dbReference type="InterPro" id="IPR000008">
    <property type="entry name" value="C2_dom"/>
</dbReference>
<evidence type="ECO:0000256" key="1">
    <source>
        <dbReference type="SAM" id="MobiDB-lite"/>
    </source>
</evidence>
<dbReference type="InterPro" id="IPR056288">
    <property type="entry name" value="CEP76_C"/>
</dbReference>
<reference evidence="3 4" key="1">
    <citation type="journal article" date="2008" name="Nature">
        <title>Genome analysis of the platypus reveals unique signatures of evolution.</title>
        <authorList>
            <person name="Warren W.C."/>
            <person name="Hillier L.W."/>
            <person name="Marshall Graves J.A."/>
            <person name="Birney E."/>
            <person name="Ponting C.P."/>
            <person name="Grutzner F."/>
            <person name="Belov K."/>
            <person name="Miller W."/>
            <person name="Clarke L."/>
            <person name="Chinwalla A.T."/>
            <person name="Yang S.P."/>
            <person name="Heger A."/>
            <person name="Locke D.P."/>
            <person name="Miethke P."/>
            <person name="Waters P.D."/>
            <person name="Veyrunes F."/>
            <person name="Fulton L."/>
            <person name="Fulton B."/>
            <person name="Graves T."/>
            <person name="Wallis J."/>
            <person name="Puente X.S."/>
            <person name="Lopez-Otin C."/>
            <person name="Ordonez G.R."/>
            <person name="Eichler E.E."/>
            <person name="Chen L."/>
            <person name="Cheng Z."/>
            <person name="Deakin J.E."/>
            <person name="Alsop A."/>
            <person name="Thompson K."/>
            <person name="Kirby P."/>
            <person name="Papenfuss A.T."/>
            <person name="Wakefield M.J."/>
            <person name="Olender T."/>
            <person name="Lancet D."/>
            <person name="Huttley G.A."/>
            <person name="Smit A.F."/>
            <person name="Pask A."/>
            <person name="Temple-Smith P."/>
            <person name="Batzer M.A."/>
            <person name="Walker J.A."/>
            <person name="Konkel M.K."/>
            <person name="Harris R.S."/>
            <person name="Whittington C.M."/>
            <person name="Wong E.S."/>
            <person name="Gemmell N.J."/>
            <person name="Buschiazzo E."/>
            <person name="Vargas Jentzsch I.M."/>
            <person name="Merkel A."/>
            <person name="Schmitz J."/>
            <person name="Zemann A."/>
            <person name="Churakov G."/>
            <person name="Kriegs J.O."/>
            <person name="Brosius J."/>
            <person name="Murchison E.P."/>
            <person name="Sachidanandam R."/>
            <person name="Smith C."/>
            <person name="Hannon G.J."/>
            <person name="Tsend-Ayush E."/>
            <person name="McMillan D."/>
            <person name="Attenborough R."/>
            <person name="Rens W."/>
            <person name="Ferguson-Smith M."/>
            <person name="Lefevre C.M."/>
            <person name="Sharp J.A."/>
            <person name="Nicholas K.R."/>
            <person name="Ray D.A."/>
            <person name="Kube M."/>
            <person name="Reinhardt R."/>
            <person name="Pringle T.H."/>
            <person name="Taylor J."/>
            <person name="Jones R.C."/>
            <person name="Nixon B."/>
            <person name="Dacheux J.L."/>
            <person name="Niwa H."/>
            <person name="Sekita Y."/>
            <person name="Huang X."/>
            <person name="Stark A."/>
            <person name="Kheradpour P."/>
            <person name="Kellis M."/>
            <person name="Flicek P."/>
            <person name="Chen Y."/>
            <person name="Webber C."/>
            <person name="Hardison R."/>
            <person name="Nelson J."/>
            <person name="Hallsworth-Pepin K."/>
            <person name="Delehaunty K."/>
            <person name="Markovic C."/>
            <person name="Minx P."/>
            <person name="Feng Y."/>
            <person name="Kremitzki C."/>
            <person name="Mitreva M."/>
            <person name="Glasscock J."/>
            <person name="Wylie T."/>
            <person name="Wohldmann P."/>
            <person name="Thiru P."/>
            <person name="Nhan M.N."/>
            <person name="Pohl C.S."/>
            <person name="Smith S.M."/>
            <person name="Hou S."/>
            <person name="Nefedov M."/>
            <person name="de Jong P.J."/>
            <person name="Renfree M.B."/>
            <person name="Mardis E.R."/>
            <person name="Wilson R.K."/>
        </authorList>
    </citation>
    <scope>NUCLEOTIDE SEQUENCE [LARGE SCALE GENOMIC DNA]</scope>
    <source>
        <strain evidence="3 4">Glennie</strain>
    </source>
</reference>
<dbReference type="InterPro" id="IPR041510">
    <property type="entry name" value="DUF5523"/>
</dbReference>
<dbReference type="InterPro" id="IPR052434">
    <property type="entry name" value="Tectonic-like_complex_comp"/>
</dbReference>
<protein>
    <submittedName>
        <fullName evidence="3">Coiled-coil and C2 domain containing 2B</fullName>
    </submittedName>
</protein>
<reference evidence="3" key="2">
    <citation type="submission" date="2025-08" db="UniProtKB">
        <authorList>
            <consortium name="Ensembl"/>
        </authorList>
    </citation>
    <scope>IDENTIFICATION</scope>
    <source>
        <strain evidence="3">Glennie</strain>
    </source>
</reference>
<dbReference type="Proteomes" id="UP000002279">
    <property type="component" value="Chromosome 3"/>
</dbReference>
<dbReference type="Gene3D" id="2.60.40.150">
    <property type="entry name" value="C2 domain"/>
    <property type="match status" value="1"/>
</dbReference>
<dbReference type="InterPro" id="IPR028928">
    <property type="entry name" value="CC2D2AN-C2"/>
</dbReference>
<dbReference type="Bgee" id="ENSOANG00000048376">
    <property type="expression patterns" value="Expressed in ovary and 2 other cell types or tissues"/>
</dbReference>
<sequence length="1430" mass="164766">MSSDEALKKVKTPKRILLQKISRERKVIKKKLSDEAENTLEQKPVTENEDQNLLKEETQSYITEALRDRVREKLKNAKVMQGEKSPKEALSNTDTYQRDKNEAIADKGLLFFITNGDGCSEYEASNQTIDWRSVKTSDHKHTSVDNSCRTFDDEEDQRILEEVFSQDLLEIKAADYEDDDLQSKKQQERIFMPTSSPVAHQRKLPENTIPRILEDEGFYIQRRPEICKKICNKMENRLVKQEEGKCWFDESGEIISLPSPLKQSWNFRKTVAAETLNPGIMTTFKQAIPTDLESRIRSKAEFQRELCQLDLNISSLRFSHHPLFNQELVLCSRLLQLFECFQLRRQQNTSHLLYEKLQALTNTMKIGKHNLETSQLSKKSQQDYHCQISDTKHLYDLEQKKDSSLIHSMLKVWKQIKSLRLQQGFSSTSIKLQFQKVTVNKDECAKEALTKVSETKMRPKGEGDKNLIESEQFLDVWEKEEGLSYLTSEIDEKGIESLKQPTLIPQLSMNAEVTSLSRCPMHERRRRDKVQKLKYFIRIFYNDKQVSCTSVSPLQLDFKVVFQQIFNIQLINWPGTIRLEIYEMKKRSCLLAKIYLPLPNKAALKSSDSLEEAEFSCDKLVTPAYGEVGSNVPFHLGEPETEELCLLTSGKLSYSLAWAVNANGIPPTPVPPSFTSACCSVLKNAEGREVPGIQWLANPQKLIEWADEVRIDPNDPDYSELMEFIMCARQKGQTSPRYFRLEQLEEEFHFAAEDEIAKSKRFQLIQLRNSGQLDHLQLQQIPLYDREIPDLIFQEYESQLEKDLPVTDANSIISHRSHSSNLMRKMRTLVMKKVMKVSSKFNLSDMVTDYEEIVSASQLKEAICKLVRRRRNLKPQRKERITVAAQTISDGDIKILIRISRGYNIPSRKSTVSRNLEVPGYLLSSVSWIRHKESVTTNEFSSEVNVRPFVEVSFQHTVYQTDTVDGSHPCWNEELILDFSSPGHDYSISGLAKIKDNIVINIFDEVVIEKHEDNCLKGCRGHSYTQKHWLGSVTIPFSALLQQSKINGTFQVDIPPVLLGYTWSQTYLSPTEDCSGQNLKECTFLTIFATLEPQISSAVSDSESDKLADQIKETLLQRAHVFKKTCKALFPNRRIVTVVFNDEGRYILAPRYIRALNPPQPLLDVFLNDLNATLALLARFVSLIPCTADPSEGNGSLEIWMTSEGQVAYVITQESDEYLLWNPLTGRCYRQFDSFCPLQSADCLIDEENVWFNIQPNSTPMAITFDHSKEGLWKQFLPSNFQWTKSTIQPKEILYSTTNQSMVEDLKNRIERDLKLKLMEWRPKQPTRWHRQCTAILRRILPKMELGPGNIVSKGEENELERLLQHYWVSGFPMHLPFTDLQTLTDAVYQTGVHSSELPQTEFALAVHIHPYPNNVLSVWIYLASLVRNQ</sequence>
<keyword evidence="4" id="KW-1185">Reference proteome</keyword>